<evidence type="ECO:0000256" key="1">
    <source>
        <dbReference type="SAM" id="MobiDB-lite"/>
    </source>
</evidence>
<protein>
    <submittedName>
        <fullName evidence="2">7218_t:CDS:1</fullName>
    </submittedName>
</protein>
<feature type="region of interest" description="Disordered" evidence="1">
    <location>
        <begin position="330"/>
        <end position="350"/>
    </location>
</feature>
<comment type="caution">
    <text evidence="2">The sequence shown here is derived from an EMBL/GenBank/DDBJ whole genome shotgun (WGS) entry which is preliminary data.</text>
</comment>
<evidence type="ECO:0000313" key="2">
    <source>
        <dbReference type="EMBL" id="CAG8615016.1"/>
    </source>
</evidence>
<sequence>MKADGDTNSFSSSDSSTNEENDTSSPSVNEAVQHNIDVEETDASSLPSFKPPVGWKKIQTSNEDSKFGIVDVQNGENEIWLLKVPSRVTRIDLSGKTFRLPPGSINVPTKVAKIQKTLQETTFSSFQRKTIETAATYGVYEIAPRNNEDNGEISQSTAPHQAILDKMREFELLIPSNGGLVLSKKPDRYFNICREIELPDPASNIETILSKKPEIPQHPSESFVSRSITTSSEFTRKNLNEVADLEQKRFQRKLIEEWKYNRWHKYIKKHNKKMREAYLEWQEKCKILVKQSREKFVRELANEKFTKKKTDKKAKKRKLNSENDGVESFDNEEFLTTTDEEPSPVKKKRKKESKFGQGYYKKMLKAQYFIDPDSGDDEILTEVAEEEAEFAKLAQEQILMKEEATKSLEEAERNAAQTWTPSLVTYPKFEPPTSRWSKMNERIIKEEGEKKLKPYSIKRDWTVEERTEYYKKYNCEPPPYPVPKQMGQEIEINYVGIYGKFKTSPKLGNC</sequence>
<dbReference type="Gene3D" id="6.20.250.70">
    <property type="match status" value="1"/>
</dbReference>
<dbReference type="AlphaFoldDB" id="A0A9N9CWG4"/>
<organism evidence="2 3">
    <name type="scientific">Acaulospora morrowiae</name>
    <dbReference type="NCBI Taxonomy" id="94023"/>
    <lineage>
        <taxon>Eukaryota</taxon>
        <taxon>Fungi</taxon>
        <taxon>Fungi incertae sedis</taxon>
        <taxon>Mucoromycota</taxon>
        <taxon>Glomeromycotina</taxon>
        <taxon>Glomeromycetes</taxon>
        <taxon>Diversisporales</taxon>
        <taxon>Acaulosporaceae</taxon>
        <taxon>Acaulospora</taxon>
    </lineage>
</organism>
<reference evidence="2" key="1">
    <citation type="submission" date="2021-06" db="EMBL/GenBank/DDBJ databases">
        <authorList>
            <person name="Kallberg Y."/>
            <person name="Tangrot J."/>
            <person name="Rosling A."/>
        </authorList>
    </citation>
    <scope>NUCLEOTIDE SEQUENCE</scope>
    <source>
        <strain evidence="2">CL551</strain>
    </source>
</reference>
<feature type="region of interest" description="Disordered" evidence="1">
    <location>
        <begin position="1"/>
        <end position="49"/>
    </location>
</feature>
<evidence type="ECO:0000313" key="3">
    <source>
        <dbReference type="Proteomes" id="UP000789342"/>
    </source>
</evidence>
<name>A0A9N9CWG4_9GLOM</name>
<dbReference type="EMBL" id="CAJVPV010007134">
    <property type="protein sequence ID" value="CAG8615016.1"/>
    <property type="molecule type" value="Genomic_DNA"/>
</dbReference>
<accession>A0A9N9CWG4</accession>
<dbReference type="OrthoDB" id="76224at2759"/>
<gene>
    <name evidence="2" type="ORF">AMORRO_LOCUS8396</name>
</gene>
<keyword evidence="3" id="KW-1185">Reference proteome</keyword>
<proteinExistence type="predicted"/>
<dbReference type="Proteomes" id="UP000789342">
    <property type="component" value="Unassembled WGS sequence"/>
</dbReference>
<feature type="compositionally biased region" description="Acidic residues" evidence="1">
    <location>
        <begin position="330"/>
        <end position="342"/>
    </location>
</feature>
<feature type="compositionally biased region" description="Low complexity" evidence="1">
    <location>
        <begin position="1"/>
        <end position="16"/>
    </location>
</feature>